<feature type="transmembrane region" description="Helical" evidence="1">
    <location>
        <begin position="6"/>
        <end position="26"/>
    </location>
</feature>
<evidence type="ECO:0000256" key="1">
    <source>
        <dbReference type="SAM" id="Phobius"/>
    </source>
</evidence>
<comment type="caution">
    <text evidence="2">The sequence shown here is derived from an EMBL/GenBank/DDBJ whole genome shotgun (WGS) entry which is preliminary data.</text>
</comment>
<gene>
    <name evidence="2" type="ORF">ABNW52_09110</name>
</gene>
<reference evidence="2" key="1">
    <citation type="submission" date="2024-06" db="EMBL/GenBank/DDBJ databases">
        <title>Genome sequence of Vogesella sp. MAHUQ-64.</title>
        <authorList>
            <person name="Huq M.A."/>
        </authorList>
    </citation>
    <scope>NUCLEOTIDE SEQUENCE</scope>
    <source>
        <strain evidence="2">MAHUQ-64</strain>
    </source>
</reference>
<sequence length="40" mass="4664">MTFDFQSFIGYCMASFFVGFFIRKIFKTVARLMSGSYFDG</sequence>
<keyword evidence="1" id="KW-0472">Membrane</keyword>
<organism evidence="2 3">
    <name type="scientific">Vogesella oryzagri</name>
    <dbReference type="NCBI Taxonomy" id="3160864"/>
    <lineage>
        <taxon>Bacteria</taxon>
        <taxon>Pseudomonadati</taxon>
        <taxon>Pseudomonadota</taxon>
        <taxon>Betaproteobacteria</taxon>
        <taxon>Neisseriales</taxon>
        <taxon>Chromobacteriaceae</taxon>
        <taxon>Vogesella</taxon>
    </lineage>
</organism>
<keyword evidence="1" id="KW-0812">Transmembrane</keyword>
<accession>A0ABV1M3G5</accession>
<dbReference type="Proteomes" id="UP001433638">
    <property type="component" value="Unassembled WGS sequence"/>
</dbReference>
<evidence type="ECO:0000313" key="2">
    <source>
        <dbReference type="EMBL" id="MEQ6290772.1"/>
    </source>
</evidence>
<dbReference type="EMBL" id="JBEFLD010000004">
    <property type="protein sequence ID" value="MEQ6290772.1"/>
    <property type="molecule type" value="Genomic_DNA"/>
</dbReference>
<name>A0ABV1M3G5_9NEIS</name>
<dbReference type="RefSeq" id="WP_349586670.1">
    <property type="nucleotide sequence ID" value="NZ_JBEFLD010000004.1"/>
</dbReference>
<keyword evidence="3" id="KW-1185">Reference proteome</keyword>
<evidence type="ECO:0000313" key="3">
    <source>
        <dbReference type="Proteomes" id="UP001433638"/>
    </source>
</evidence>
<proteinExistence type="predicted"/>
<protein>
    <submittedName>
        <fullName evidence="2">Uncharacterized protein</fullName>
    </submittedName>
</protein>
<keyword evidence="1" id="KW-1133">Transmembrane helix</keyword>